<proteinExistence type="predicted"/>
<evidence type="ECO:0000313" key="2">
    <source>
        <dbReference type="EMBL" id="AFD26626.1"/>
    </source>
</evidence>
<sequence length="38" mass="3840">MVPAGRRAAQCALSGGRGDKCHAGGTPVPRPSRAPPTR</sequence>
<dbReference type="EMBL" id="CP002191">
    <property type="protein sequence ID" value="AFD26626.1"/>
    <property type="molecule type" value="Genomic_DNA"/>
</dbReference>
<keyword evidence="3" id="KW-1185">Reference proteome</keyword>
<reference evidence="2 3" key="1">
    <citation type="journal article" date="2012" name="PLoS ONE">
        <title>Genome sequence and transcriptome analysis of the radioresistant bacterium Deinococcus gobiensis: insights into the extreme environmental adaptations.</title>
        <authorList>
            <person name="Yuan M."/>
            <person name="Chen M."/>
            <person name="Zhang W."/>
            <person name="Lu W."/>
            <person name="Wang J."/>
            <person name="Yang M."/>
            <person name="Zhao P."/>
            <person name="Tang R."/>
            <person name="Li X."/>
            <person name="Hao Y."/>
            <person name="Zhou Z."/>
            <person name="Zhan Y."/>
            <person name="Yu H."/>
            <person name="Teng C."/>
            <person name="Yan Y."/>
            <person name="Ping S."/>
            <person name="Wang Y."/>
            <person name="Lin M."/>
        </authorList>
    </citation>
    <scope>NUCLEOTIDE SEQUENCE [LARGE SCALE GENOMIC DNA]</scope>
    <source>
        <strain evidence="2 3">I-0</strain>
    </source>
</reference>
<protein>
    <submittedName>
        <fullName evidence="2">Phenol hydroxylase</fullName>
    </submittedName>
</protein>
<feature type="region of interest" description="Disordered" evidence="1">
    <location>
        <begin position="1"/>
        <end position="38"/>
    </location>
</feature>
<feature type="compositionally biased region" description="Pro residues" evidence="1">
    <location>
        <begin position="28"/>
        <end position="38"/>
    </location>
</feature>
<dbReference type="HOGENOM" id="CLU_3327129_0_0_0"/>
<name>H8GTY6_DEIGI</name>
<dbReference type="AlphaFoldDB" id="H8GTY6"/>
<organism evidence="2 3">
    <name type="scientific">Deinococcus gobiensis (strain DSM 21396 / JCM 16679 / CGMCC 1.7299 / I-0)</name>
    <dbReference type="NCBI Taxonomy" id="745776"/>
    <lineage>
        <taxon>Bacteria</taxon>
        <taxon>Thermotogati</taxon>
        <taxon>Deinococcota</taxon>
        <taxon>Deinococci</taxon>
        <taxon>Deinococcales</taxon>
        <taxon>Deinococcaceae</taxon>
        <taxon>Deinococcus</taxon>
    </lineage>
</organism>
<gene>
    <name evidence="2" type="ordered locus">DGo_CA2699</name>
</gene>
<dbReference type="KEGG" id="dgo:DGo_CA2699"/>
<dbReference type="Proteomes" id="UP000007575">
    <property type="component" value="Chromosome"/>
</dbReference>
<evidence type="ECO:0000313" key="3">
    <source>
        <dbReference type="Proteomes" id="UP000007575"/>
    </source>
</evidence>
<accession>H8GTY6</accession>
<evidence type="ECO:0000256" key="1">
    <source>
        <dbReference type="SAM" id="MobiDB-lite"/>
    </source>
</evidence>